<dbReference type="Proteomes" id="UP000052013">
    <property type="component" value="Unassembled WGS sequence"/>
</dbReference>
<name>A0A0R1SKG5_9LACO</name>
<reference evidence="1 2" key="1">
    <citation type="journal article" date="2015" name="Genome Announc.">
        <title>Expanding the biotechnology potential of lactobacilli through comparative genomics of 213 strains and associated genera.</title>
        <authorList>
            <person name="Sun Z."/>
            <person name="Harris H.M."/>
            <person name="McCann A."/>
            <person name="Guo C."/>
            <person name="Argimon S."/>
            <person name="Zhang W."/>
            <person name="Yang X."/>
            <person name="Jeffery I.B."/>
            <person name="Cooney J.C."/>
            <person name="Kagawa T.F."/>
            <person name="Liu W."/>
            <person name="Song Y."/>
            <person name="Salvetti E."/>
            <person name="Wrobel A."/>
            <person name="Rasinkangas P."/>
            <person name="Parkhill J."/>
            <person name="Rea M.C."/>
            <person name="O'Sullivan O."/>
            <person name="Ritari J."/>
            <person name="Douillard F.P."/>
            <person name="Paul Ross R."/>
            <person name="Yang R."/>
            <person name="Briner A.E."/>
            <person name="Felis G.E."/>
            <person name="de Vos W.M."/>
            <person name="Barrangou R."/>
            <person name="Klaenhammer T.R."/>
            <person name="Caufield P.W."/>
            <person name="Cui Y."/>
            <person name="Zhang H."/>
            <person name="O'Toole P.W."/>
        </authorList>
    </citation>
    <scope>NUCLEOTIDE SEQUENCE [LARGE SCALE GENOMIC DNA]</scope>
    <source>
        <strain evidence="1 2">DSM 14421</strain>
    </source>
</reference>
<comment type="caution">
    <text evidence="1">The sequence shown here is derived from an EMBL/GenBank/DDBJ whole genome shotgun (WGS) entry which is preliminary data.</text>
</comment>
<dbReference type="STRING" id="1423739.FC85_GL002822"/>
<gene>
    <name evidence="1" type="ORF">FC85_GL002822</name>
</gene>
<dbReference type="PATRIC" id="fig|1423739.3.peg.2933"/>
<proteinExistence type="predicted"/>
<sequence>MEKLLTNIVTINATADQARKILANPVHLLKWVPEIETVNQDEHSFTVTRSQGALNHFEVITVEAGDSRIIYHSRQGRLAYDLAFTLTGADHHLQIQEALFSDTAKIGLPVKLIAPIAKHALAINLMNLGRLIEGMTQVSS</sequence>
<dbReference type="EMBL" id="AZEY01000041">
    <property type="protein sequence ID" value="KRL66515.1"/>
    <property type="molecule type" value="Genomic_DNA"/>
</dbReference>
<evidence type="ECO:0000313" key="2">
    <source>
        <dbReference type="Proteomes" id="UP000052013"/>
    </source>
</evidence>
<dbReference type="AlphaFoldDB" id="A0A0R1SKG5"/>
<protein>
    <submittedName>
        <fullName evidence="1">Uncharacterized protein</fullName>
    </submittedName>
</protein>
<dbReference type="RefSeq" id="WP_057864389.1">
    <property type="nucleotide sequence ID" value="NZ_AZEY01000041.1"/>
</dbReference>
<evidence type="ECO:0000313" key="1">
    <source>
        <dbReference type="EMBL" id="KRL66515.1"/>
    </source>
</evidence>
<accession>A0A0R1SKG5</accession>
<dbReference type="SUPFAM" id="SSF55961">
    <property type="entry name" value="Bet v1-like"/>
    <property type="match status" value="1"/>
</dbReference>
<organism evidence="1 2">
    <name type="scientific">Lentilactobacillus diolivorans DSM 14421</name>
    <dbReference type="NCBI Taxonomy" id="1423739"/>
    <lineage>
        <taxon>Bacteria</taxon>
        <taxon>Bacillati</taxon>
        <taxon>Bacillota</taxon>
        <taxon>Bacilli</taxon>
        <taxon>Lactobacillales</taxon>
        <taxon>Lactobacillaceae</taxon>
        <taxon>Lentilactobacillus</taxon>
    </lineage>
</organism>